<proteinExistence type="predicted"/>
<name>A0ACB9EFB5_ARCLA</name>
<reference evidence="1 2" key="2">
    <citation type="journal article" date="2022" name="Mol. Ecol. Resour.">
        <title>The genomes of chicory, endive, great burdock and yacon provide insights into Asteraceae paleo-polyploidization history and plant inulin production.</title>
        <authorList>
            <person name="Fan W."/>
            <person name="Wang S."/>
            <person name="Wang H."/>
            <person name="Wang A."/>
            <person name="Jiang F."/>
            <person name="Liu H."/>
            <person name="Zhao H."/>
            <person name="Xu D."/>
            <person name="Zhang Y."/>
        </authorList>
    </citation>
    <scope>NUCLEOTIDE SEQUENCE [LARGE SCALE GENOMIC DNA]</scope>
    <source>
        <strain evidence="2">cv. Niubang</strain>
    </source>
</reference>
<dbReference type="EMBL" id="CM042048">
    <property type="protein sequence ID" value="KAI3757136.1"/>
    <property type="molecule type" value="Genomic_DNA"/>
</dbReference>
<accession>A0ACB9EFB5</accession>
<keyword evidence="2" id="KW-1185">Reference proteome</keyword>
<organism evidence="1 2">
    <name type="scientific">Arctium lappa</name>
    <name type="common">Greater burdock</name>
    <name type="synonym">Lappa major</name>
    <dbReference type="NCBI Taxonomy" id="4217"/>
    <lineage>
        <taxon>Eukaryota</taxon>
        <taxon>Viridiplantae</taxon>
        <taxon>Streptophyta</taxon>
        <taxon>Embryophyta</taxon>
        <taxon>Tracheophyta</taxon>
        <taxon>Spermatophyta</taxon>
        <taxon>Magnoliopsida</taxon>
        <taxon>eudicotyledons</taxon>
        <taxon>Gunneridae</taxon>
        <taxon>Pentapetalae</taxon>
        <taxon>asterids</taxon>
        <taxon>campanulids</taxon>
        <taxon>Asterales</taxon>
        <taxon>Asteraceae</taxon>
        <taxon>Carduoideae</taxon>
        <taxon>Cardueae</taxon>
        <taxon>Arctiinae</taxon>
        <taxon>Arctium</taxon>
    </lineage>
</organism>
<reference evidence="2" key="1">
    <citation type="journal article" date="2022" name="Mol. Ecol. Resour.">
        <title>The genomes of chicory, endive, great burdock and yacon provide insights into Asteraceae palaeo-polyploidization history and plant inulin production.</title>
        <authorList>
            <person name="Fan W."/>
            <person name="Wang S."/>
            <person name="Wang H."/>
            <person name="Wang A."/>
            <person name="Jiang F."/>
            <person name="Liu H."/>
            <person name="Zhao H."/>
            <person name="Xu D."/>
            <person name="Zhang Y."/>
        </authorList>
    </citation>
    <scope>NUCLEOTIDE SEQUENCE [LARGE SCALE GENOMIC DNA]</scope>
    <source>
        <strain evidence="2">cv. Niubang</strain>
    </source>
</reference>
<dbReference type="Proteomes" id="UP001055879">
    <property type="component" value="Linkage Group LG02"/>
</dbReference>
<sequence length="76" mass="9142">MFFICGGEKEDHREREFFWVVTAPSYLFPLLEEQKSHILSHLQQIPAVKKDSTRFFSIESNQNKCYSAWLQVHYFK</sequence>
<gene>
    <name evidence="1" type="ORF">L6452_04670</name>
</gene>
<evidence type="ECO:0000313" key="2">
    <source>
        <dbReference type="Proteomes" id="UP001055879"/>
    </source>
</evidence>
<comment type="caution">
    <text evidence="1">The sequence shown here is derived from an EMBL/GenBank/DDBJ whole genome shotgun (WGS) entry which is preliminary data.</text>
</comment>
<protein>
    <submittedName>
        <fullName evidence="1">Uncharacterized protein</fullName>
    </submittedName>
</protein>
<evidence type="ECO:0000313" key="1">
    <source>
        <dbReference type="EMBL" id="KAI3757136.1"/>
    </source>
</evidence>